<sequence>MPFNCGIFNLRLVPSWNRPLFFFRKFILQVSFIFRSNIPSRNSMCTLRRSWRHSHSIKSLDHQIESCRELLLPPLKPKELGLLE</sequence>
<accession>A0A2I0HSM2</accession>
<gene>
    <name evidence="1" type="ORF">CRG98_045119</name>
</gene>
<protein>
    <submittedName>
        <fullName evidence="1">Uncharacterized protein</fullName>
    </submittedName>
</protein>
<organism evidence="1 2">
    <name type="scientific">Punica granatum</name>
    <name type="common">Pomegranate</name>
    <dbReference type="NCBI Taxonomy" id="22663"/>
    <lineage>
        <taxon>Eukaryota</taxon>
        <taxon>Viridiplantae</taxon>
        <taxon>Streptophyta</taxon>
        <taxon>Embryophyta</taxon>
        <taxon>Tracheophyta</taxon>
        <taxon>Spermatophyta</taxon>
        <taxon>Magnoliopsida</taxon>
        <taxon>eudicotyledons</taxon>
        <taxon>Gunneridae</taxon>
        <taxon>Pentapetalae</taxon>
        <taxon>rosids</taxon>
        <taxon>malvids</taxon>
        <taxon>Myrtales</taxon>
        <taxon>Lythraceae</taxon>
        <taxon>Punica</taxon>
    </lineage>
</organism>
<evidence type="ECO:0000313" key="1">
    <source>
        <dbReference type="EMBL" id="PKI34490.1"/>
    </source>
</evidence>
<dbReference type="EMBL" id="PGOL01005867">
    <property type="protein sequence ID" value="PKI34490.1"/>
    <property type="molecule type" value="Genomic_DNA"/>
</dbReference>
<dbReference type="AlphaFoldDB" id="A0A2I0HSM2"/>
<keyword evidence="2" id="KW-1185">Reference proteome</keyword>
<reference evidence="1 2" key="1">
    <citation type="submission" date="2017-11" db="EMBL/GenBank/DDBJ databases">
        <title>De-novo sequencing of pomegranate (Punica granatum L.) genome.</title>
        <authorList>
            <person name="Akparov Z."/>
            <person name="Amiraslanov A."/>
            <person name="Hajiyeva S."/>
            <person name="Abbasov M."/>
            <person name="Kaur K."/>
            <person name="Hamwieh A."/>
            <person name="Solovyev V."/>
            <person name="Salamov A."/>
            <person name="Braich B."/>
            <person name="Kosarev P."/>
            <person name="Mahmoud A."/>
            <person name="Hajiyev E."/>
            <person name="Babayeva S."/>
            <person name="Izzatullayeva V."/>
            <person name="Mammadov A."/>
            <person name="Mammadov A."/>
            <person name="Sharifova S."/>
            <person name="Ojaghi J."/>
            <person name="Eynullazada K."/>
            <person name="Bayramov B."/>
            <person name="Abdulazimova A."/>
            <person name="Shahmuradov I."/>
        </authorList>
    </citation>
    <scope>NUCLEOTIDE SEQUENCE [LARGE SCALE GENOMIC DNA]</scope>
    <source>
        <strain evidence="2">cv. AG2017</strain>
        <tissue evidence="1">Leaf</tissue>
    </source>
</reference>
<evidence type="ECO:0000313" key="2">
    <source>
        <dbReference type="Proteomes" id="UP000233551"/>
    </source>
</evidence>
<proteinExistence type="predicted"/>
<name>A0A2I0HSM2_PUNGR</name>
<feature type="non-terminal residue" evidence="1">
    <location>
        <position position="84"/>
    </location>
</feature>
<comment type="caution">
    <text evidence="1">The sequence shown here is derived from an EMBL/GenBank/DDBJ whole genome shotgun (WGS) entry which is preliminary data.</text>
</comment>
<dbReference type="Proteomes" id="UP000233551">
    <property type="component" value="Unassembled WGS sequence"/>
</dbReference>